<evidence type="ECO:0000259" key="3">
    <source>
        <dbReference type="Pfam" id="PF04218"/>
    </source>
</evidence>
<evidence type="ECO:0000256" key="1">
    <source>
        <dbReference type="ARBA" id="ARBA00004123"/>
    </source>
</evidence>
<dbReference type="EMBL" id="JAHLQT010021643">
    <property type="protein sequence ID" value="KAG7167423.1"/>
    <property type="molecule type" value="Genomic_DNA"/>
</dbReference>
<reference evidence="4" key="1">
    <citation type="journal article" date="2021" name="Sci. Adv.">
        <title>The American lobster genome reveals insights on longevity, neural, and immune adaptations.</title>
        <authorList>
            <person name="Polinski J.M."/>
            <person name="Zimin A.V."/>
            <person name="Clark K.F."/>
            <person name="Kohn A.B."/>
            <person name="Sadowski N."/>
            <person name="Timp W."/>
            <person name="Ptitsyn A."/>
            <person name="Khanna P."/>
            <person name="Romanova D.Y."/>
            <person name="Williams P."/>
            <person name="Greenwood S.J."/>
            <person name="Moroz L.L."/>
            <person name="Walt D.R."/>
            <person name="Bodnar A.G."/>
        </authorList>
    </citation>
    <scope>NUCLEOTIDE SEQUENCE</scope>
    <source>
        <strain evidence="4">GMGI-L3</strain>
    </source>
</reference>
<feature type="domain" description="HTH psq-type" evidence="3">
    <location>
        <begin position="24"/>
        <end position="68"/>
    </location>
</feature>
<gene>
    <name evidence="4" type="primary">TIGD1-L319</name>
    <name evidence="4" type="ORF">Hamer_G012882</name>
</gene>
<feature type="region of interest" description="Disordered" evidence="2">
    <location>
        <begin position="1"/>
        <end position="22"/>
    </location>
</feature>
<dbReference type="GO" id="GO:0003677">
    <property type="term" value="F:DNA binding"/>
    <property type="evidence" value="ECO:0007669"/>
    <property type="project" value="InterPro"/>
</dbReference>
<dbReference type="SUPFAM" id="SSF46689">
    <property type="entry name" value="Homeodomain-like"/>
    <property type="match status" value="1"/>
</dbReference>
<dbReference type="GO" id="GO:0005634">
    <property type="term" value="C:nucleus"/>
    <property type="evidence" value="ECO:0007669"/>
    <property type="project" value="UniProtKB-SubCell"/>
</dbReference>
<comment type="subcellular location">
    <subcellularLocation>
        <location evidence="1">Nucleus</location>
    </subcellularLocation>
</comment>
<organism evidence="4 5">
    <name type="scientific">Homarus americanus</name>
    <name type="common">American lobster</name>
    <dbReference type="NCBI Taxonomy" id="6706"/>
    <lineage>
        <taxon>Eukaryota</taxon>
        <taxon>Metazoa</taxon>
        <taxon>Ecdysozoa</taxon>
        <taxon>Arthropoda</taxon>
        <taxon>Crustacea</taxon>
        <taxon>Multicrustacea</taxon>
        <taxon>Malacostraca</taxon>
        <taxon>Eumalacostraca</taxon>
        <taxon>Eucarida</taxon>
        <taxon>Decapoda</taxon>
        <taxon>Pleocyemata</taxon>
        <taxon>Astacidea</taxon>
        <taxon>Nephropoidea</taxon>
        <taxon>Nephropidae</taxon>
        <taxon>Homarus</taxon>
    </lineage>
</organism>
<dbReference type="Pfam" id="PF04218">
    <property type="entry name" value="CENP-B_N"/>
    <property type="match status" value="1"/>
</dbReference>
<evidence type="ECO:0000256" key="2">
    <source>
        <dbReference type="SAM" id="MobiDB-lite"/>
    </source>
</evidence>
<dbReference type="AlphaFoldDB" id="A0A8J5MXE8"/>
<dbReference type="Proteomes" id="UP000747542">
    <property type="component" value="Unassembled WGS sequence"/>
</dbReference>
<proteinExistence type="predicted"/>
<comment type="caution">
    <text evidence="4">The sequence shown here is derived from an EMBL/GenBank/DDBJ whole genome shotgun (WGS) entry which is preliminary data.</text>
</comment>
<keyword evidence="5" id="KW-1185">Reference proteome</keyword>
<name>A0A8J5MXE8_HOMAM</name>
<evidence type="ECO:0000313" key="4">
    <source>
        <dbReference type="EMBL" id="KAG7167423.1"/>
    </source>
</evidence>
<sequence length="99" mass="11022">MAPKRPQPSSSSHGKMPKQAKREKVMTLVEKIQLLDIFTSGQSFAVCGREYGINESTVHYIKKKEREIHNAIVLSAPSSAKVATNVRDRYSYGEDGKSP</sequence>
<dbReference type="InterPro" id="IPR009057">
    <property type="entry name" value="Homeodomain-like_sf"/>
</dbReference>
<accession>A0A8J5MXE8</accession>
<protein>
    <submittedName>
        <fullName evidence="4">Putative Tigger transposable element-derived protein 1-like 319</fullName>
    </submittedName>
</protein>
<evidence type="ECO:0000313" key="5">
    <source>
        <dbReference type="Proteomes" id="UP000747542"/>
    </source>
</evidence>
<dbReference type="InterPro" id="IPR007889">
    <property type="entry name" value="HTH_Psq"/>
</dbReference>